<sequence>MAEEYQAVSRLLSLSIAQTLLPQILAITTPKGSPLRYVSIPFMTWILILMLYPVERPSHLTCLLASSAWYSILSALDVLILNPKQAEDFTLTTKSNATNKLKKIDFVSNLRAALALYFNTRKINTPKRAKNTPPPPGYYYTHTQQGDDLKTTSSSSSSSISRSRYLIRETAIAAWQYLVLDITSSPVVKTALSKSEEQQQQRNSPLVQWVDHTMIAITAWLIIGRIILGFSYRTIAIVSVSLKLSTPDSFPPLFNRMADAYTLRNFWGKFWHQVLRNQFTIVSNFITRNLLGLARPSLLERYTNVFVVFFLSGVLHVIADVVGRVPVRESGSMVFYLSFTLGYMIEDGVQAVWKRLQGPRKATSSSSSSSSSSGGGGGGGDEPEVWKKVLGYIWVVAFLTVTSVGYFEPVRERLERQMALVPWSVAEVVGLDVLGSVVVVGGVVLMMVFKIEV</sequence>
<dbReference type="EMBL" id="BROQ01000082">
    <property type="protein sequence ID" value="GKZ24277.1"/>
    <property type="molecule type" value="Genomic_DNA"/>
</dbReference>
<keyword evidence="3" id="KW-0808">Transferase</keyword>
<keyword evidence="4 8" id="KW-0812">Transmembrane</keyword>
<organism evidence="10 11">
    <name type="scientific">Aspergillus brasiliensis</name>
    <dbReference type="NCBI Taxonomy" id="319629"/>
    <lineage>
        <taxon>Eukaryota</taxon>
        <taxon>Fungi</taxon>
        <taxon>Dikarya</taxon>
        <taxon>Ascomycota</taxon>
        <taxon>Pezizomycotina</taxon>
        <taxon>Eurotiomycetes</taxon>
        <taxon>Eurotiomycetidae</taxon>
        <taxon>Eurotiales</taxon>
        <taxon>Aspergillaceae</taxon>
        <taxon>Aspergillus</taxon>
        <taxon>Aspergillus subgen. Circumdati</taxon>
    </lineage>
</organism>
<evidence type="ECO:0000256" key="5">
    <source>
        <dbReference type="ARBA" id="ARBA00022989"/>
    </source>
</evidence>
<name>A0A9W6DRE1_9EURO</name>
<evidence type="ECO:0000259" key="9">
    <source>
        <dbReference type="Pfam" id="PF13813"/>
    </source>
</evidence>
<evidence type="ECO:0000256" key="4">
    <source>
        <dbReference type="ARBA" id="ARBA00022692"/>
    </source>
</evidence>
<dbReference type="AlphaFoldDB" id="A0A9W6DRE1"/>
<feature type="domain" description="Wax synthase" evidence="9">
    <location>
        <begin position="251"/>
        <end position="337"/>
    </location>
</feature>
<protein>
    <recommendedName>
        <fullName evidence="9">Wax synthase domain-containing protein</fullName>
    </recommendedName>
</protein>
<evidence type="ECO:0000256" key="8">
    <source>
        <dbReference type="SAM" id="Phobius"/>
    </source>
</evidence>
<feature type="region of interest" description="Disordered" evidence="7">
    <location>
        <begin position="125"/>
        <end position="157"/>
    </location>
</feature>
<dbReference type="InterPro" id="IPR032805">
    <property type="entry name" value="Wax_synthase_dom"/>
</dbReference>
<dbReference type="Proteomes" id="UP001143548">
    <property type="component" value="Unassembled WGS sequence"/>
</dbReference>
<proteinExistence type="inferred from homology"/>
<evidence type="ECO:0000256" key="3">
    <source>
        <dbReference type="ARBA" id="ARBA00022679"/>
    </source>
</evidence>
<evidence type="ECO:0000313" key="10">
    <source>
        <dbReference type="EMBL" id="GKZ24277.1"/>
    </source>
</evidence>
<dbReference type="PANTHER" id="PTHR31595">
    <property type="entry name" value="LONG-CHAIN-ALCOHOL O-FATTY-ACYLTRANSFERASE 3-RELATED"/>
    <property type="match status" value="1"/>
</dbReference>
<accession>A0A9W6DRE1</accession>
<evidence type="ECO:0000256" key="1">
    <source>
        <dbReference type="ARBA" id="ARBA00004141"/>
    </source>
</evidence>
<keyword evidence="6 8" id="KW-0472">Membrane</keyword>
<dbReference type="GO" id="GO:0006629">
    <property type="term" value="P:lipid metabolic process"/>
    <property type="evidence" value="ECO:0007669"/>
    <property type="project" value="InterPro"/>
</dbReference>
<dbReference type="GO" id="GO:0016020">
    <property type="term" value="C:membrane"/>
    <property type="evidence" value="ECO:0007669"/>
    <property type="project" value="UniProtKB-SubCell"/>
</dbReference>
<evidence type="ECO:0000256" key="6">
    <source>
        <dbReference type="ARBA" id="ARBA00023136"/>
    </source>
</evidence>
<comment type="similarity">
    <text evidence="2">Belongs to the wax synthase family.</text>
</comment>
<evidence type="ECO:0000256" key="7">
    <source>
        <dbReference type="SAM" id="MobiDB-lite"/>
    </source>
</evidence>
<feature type="transmembrane region" description="Helical" evidence="8">
    <location>
        <begin position="428"/>
        <end position="449"/>
    </location>
</feature>
<comment type="subcellular location">
    <subcellularLocation>
        <location evidence="1">Membrane</location>
        <topology evidence="1">Multi-pass membrane protein</topology>
    </subcellularLocation>
</comment>
<comment type="caution">
    <text evidence="10">The sequence shown here is derived from an EMBL/GenBank/DDBJ whole genome shotgun (WGS) entry which is preliminary data.</text>
</comment>
<evidence type="ECO:0000256" key="2">
    <source>
        <dbReference type="ARBA" id="ARBA00007282"/>
    </source>
</evidence>
<reference evidence="10" key="1">
    <citation type="submission" date="2022-07" db="EMBL/GenBank/DDBJ databases">
        <title>Taxonomy of Aspergillus series Nigri: significant species reduction supported by multi-species coalescent approaches.</title>
        <authorList>
            <person name="Bian C."/>
            <person name="Kusuya Y."/>
            <person name="Sklenar F."/>
            <person name="D'hooge E."/>
            <person name="Yaguchi T."/>
            <person name="Takahashi H."/>
            <person name="Hubka V."/>
        </authorList>
    </citation>
    <scope>NUCLEOTIDE SEQUENCE</scope>
    <source>
        <strain evidence="10">CBS 733.88</strain>
    </source>
</reference>
<dbReference type="GO" id="GO:0008374">
    <property type="term" value="F:O-acyltransferase activity"/>
    <property type="evidence" value="ECO:0007669"/>
    <property type="project" value="InterPro"/>
</dbReference>
<dbReference type="Pfam" id="PF13813">
    <property type="entry name" value="MBOAT_2"/>
    <property type="match status" value="1"/>
</dbReference>
<feature type="transmembrane region" description="Helical" evidence="8">
    <location>
        <begin position="305"/>
        <end position="327"/>
    </location>
</feature>
<dbReference type="PANTHER" id="PTHR31595:SF27">
    <property type="entry name" value="WAX SYNTHASE DOMAIN-CONTAINING PROTEIN-RELATED"/>
    <property type="match status" value="1"/>
</dbReference>
<feature type="region of interest" description="Disordered" evidence="7">
    <location>
        <begin position="360"/>
        <end position="381"/>
    </location>
</feature>
<gene>
    <name evidence="10" type="ORF">AbraCBS73388_011081</name>
</gene>
<keyword evidence="5 8" id="KW-1133">Transmembrane helix</keyword>
<feature type="transmembrane region" description="Helical" evidence="8">
    <location>
        <begin position="389"/>
        <end position="408"/>
    </location>
</feature>
<dbReference type="InterPro" id="IPR044851">
    <property type="entry name" value="Wax_synthase"/>
</dbReference>
<evidence type="ECO:0000313" key="11">
    <source>
        <dbReference type="Proteomes" id="UP001143548"/>
    </source>
</evidence>